<dbReference type="Pfam" id="PF02492">
    <property type="entry name" value="cobW"/>
    <property type="match status" value="1"/>
</dbReference>
<keyword evidence="4" id="KW-1185">Reference proteome</keyword>
<dbReference type="InterPro" id="IPR027417">
    <property type="entry name" value="P-loop_NTPase"/>
</dbReference>
<dbReference type="InterPro" id="IPR003495">
    <property type="entry name" value="CobW/HypB/UreG_nucleotide-bd"/>
</dbReference>
<evidence type="ECO:0000313" key="3">
    <source>
        <dbReference type="EMBL" id="VVJ25262.1"/>
    </source>
</evidence>
<dbReference type="SUPFAM" id="SSF90002">
    <property type="entry name" value="Hypothetical protein YjiA, C-terminal domain"/>
    <property type="match status" value="1"/>
</dbReference>
<dbReference type="RefSeq" id="WP_155549870.1">
    <property type="nucleotide sequence ID" value="NZ_CABVGP010000004.1"/>
</dbReference>
<dbReference type="Pfam" id="PF07683">
    <property type="entry name" value="CobW_C"/>
    <property type="match status" value="1"/>
</dbReference>
<accession>A0A6I8M3X2</accession>
<dbReference type="InterPro" id="IPR011629">
    <property type="entry name" value="CobW-like_C"/>
</dbReference>
<dbReference type="Gene3D" id="3.40.50.300">
    <property type="entry name" value="P-loop containing nucleotide triphosphate hydrolases"/>
    <property type="match status" value="1"/>
</dbReference>
<dbReference type="SMART" id="SM00833">
    <property type="entry name" value="CobW_C"/>
    <property type="match status" value="1"/>
</dbReference>
<name>A0A6I8M3X2_9PSEU</name>
<dbReference type="AlphaFoldDB" id="A0A6I8M3X2"/>
<feature type="region of interest" description="Disordered" evidence="1">
    <location>
        <begin position="382"/>
        <end position="420"/>
    </location>
</feature>
<organism evidence="3 4">
    <name type="scientific">Amycolatopsis camponoti</name>
    <dbReference type="NCBI Taxonomy" id="2606593"/>
    <lineage>
        <taxon>Bacteria</taxon>
        <taxon>Bacillati</taxon>
        <taxon>Actinomycetota</taxon>
        <taxon>Actinomycetes</taxon>
        <taxon>Pseudonocardiales</taxon>
        <taxon>Pseudonocardiaceae</taxon>
        <taxon>Amycolatopsis</taxon>
    </lineage>
</organism>
<evidence type="ECO:0000256" key="1">
    <source>
        <dbReference type="SAM" id="MobiDB-lite"/>
    </source>
</evidence>
<sequence length="420" mass="45472">MTLKQTPRPGVPLVLVSGLAPGPNATLAELLRVAEPGTAVVHHDLREIHSGVVRRRLRLEQRDQLSVLELAHGCVSCTLREDLLPLLRHLARLPQVRRIVVRLDEAMEPEPVSWAIRNVLVGDHPVSDDVDLRAVLTVVDCATFLADATGDDVLAERNLRAGPEDERTVAQVALSQVEFADVLVLAGAAGDAWTAAKASAVLDRVAPSVPRLELSRIDGHSVLDAVPSDARRGEVTDMHGALLRGEPPVHVDCGIGLVTFTAQRPFHPERLHDALDVLLDGVVRTRGRAWVASQPDVAFWIESAGGGLGIGHAGPWLAAPDGPAWTDVSPERRTLASLRWDPVHGDRAQELVVVTDQTTPDEIDAALRGALLTEDELAAGPAEWQSYPDPFGDWHEEPCEDTETDPARHDATAVNRKEDQ</sequence>
<reference evidence="3 4" key="1">
    <citation type="submission" date="2019-09" db="EMBL/GenBank/DDBJ databases">
        <authorList>
            <person name="Leyn A S."/>
        </authorList>
    </citation>
    <scope>NUCLEOTIDE SEQUENCE [LARGE SCALE GENOMIC DNA]</scope>
    <source>
        <strain evidence="3">AA231_1</strain>
    </source>
</reference>
<feature type="compositionally biased region" description="Basic and acidic residues" evidence="1">
    <location>
        <begin position="405"/>
        <end position="420"/>
    </location>
</feature>
<dbReference type="PANTHER" id="PTHR43603">
    <property type="entry name" value="COBW DOMAIN-CONTAINING PROTEIN DDB_G0274527"/>
    <property type="match status" value="1"/>
</dbReference>
<evidence type="ECO:0000259" key="2">
    <source>
        <dbReference type="SMART" id="SM00833"/>
    </source>
</evidence>
<feature type="domain" description="CobW C-terminal" evidence="2">
    <location>
        <begin position="255"/>
        <end position="371"/>
    </location>
</feature>
<gene>
    <name evidence="3" type="ORF">AA23TX_10006</name>
</gene>
<proteinExistence type="predicted"/>
<dbReference type="Proteomes" id="UP000399805">
    <property type="component" value="Unassembled WGS sequence"/>
</dbReference>
<dbReference type="PANTHER" id="PTHR43603:SF1">
    <property type="entry name" value="ZINC-REGULATED GTPASE METALLOPROTEIN ACTIVATOR 1"/>
    <property type="match status" value="1"/>
</dbReference>
<evidence type="ECO:0000313" key="4">
    <source>
        <dbReference type="Proteomes" id="UP000399805"/>
    </source>
</evidence>
<dbReference type="EMBL" id="CABVGP010000004">
    <property type="protein sequence ID" value="VVJ25262.1"/>
    <property type="molecule type" value="Genomic_DNA"/>
</dbReference>
<protein>
    <submittedName>
        <fullName evidence="3">Metal chaperone</fullName>
    </submittedName>
</protein>
<dbReference type="NCBIfam" id="NF047431">
    <property type="entry name" value="hiber_recruit"/>
    <property type="match status" value="1"/>
</dbReference>
<dbReference type="InterPro" id="IPR051927">
    <property type="entry name" value="Zn_Chap_cDPG_Synth"/>
</dbReference>